<gene>
    <name evidence="1" type="ORF">N7517_005474</name>
</gene>
<dbReference type="Proteomes" id="UP001147752">
    <property type="component" value="Unassembled WGS sequence"/>
</dbReference>
<organism evidence="1 2">
    <name type="scientific">Penicillium concentricum</name>
    <dbReference type="NCBI Taxonomy" id="293559"/>
    <lineage>
        <taxon>Eukaryota</taxon>
        <taxon>Fungi</taxon>
        <taxon>Dikarya</taxon>
        <taxon>Ascomycota</taxon>
        <taxon>Pezizomycotina</taxon>
        <taxon>Eurotiomycetes</taxon>
        <taxon>Eurotiomycetidae</taxon>
        <taxon>Eurotiales</taxon>
        <taxon>Aspergillaceae</taxon>
        <taxon>Penicillium</taxon>
    </lineage>
</organism>
<dbReference type="RefSeq" id="XP_056579454.1">
    <property type="nucleotide sequence ID" value="XM_056723204.1"/>
</dbReference>
<reference evidence="1" key="1">
    <citation type="submission" date="2022-12" db="EMBL/GenBank/DDBJ databases">
        <authorList>
            <person name="Petersen C."/>
        </authorList>
    </citation>
    <scope>NUCLEOTIDE SEQUENCE</scope>
    <source>
        <strain evidence="1">IBT 3081</strain>
    </source>
</reference>
<name>A0A9W9SC72_9EURO</name>
<keyword evidence="2" id="KW-1185">Reference proteome</keyword>
<sequence>MALKGTNSVLEKPGRLRLENRKALVAVYEDILELLAPVDLDIQRLERMIVDTGQFWGEGDDADEKDARLQQSFCGWKTE</sequence>
<comment type="caution">
    <text evidence="1">The sequence shown here is derived from an EMBL/GenBank/DDBJ whole genome shotgun (WGS) entry which is preliminary data.</text>
</comment>
<proteinExistence type="predicted"/>
<dbReference type="EMBL" id="JAPZBT010000002">
    <property type="protein sequence ID" value="KAJ5373468.1"/>
    <property type="molecule type" value="Genomic_DNA"/>
</dbReference>
<reference evidence="1" key="2">
    <citation type="journal article" date="2023" name="IMA Fungus">
        <title>Comparative genomic study of the Penicillium genus elucidates a diverse pangenome and 15 lateral gene transfer events.</title>
        <authorList>
            <person name="Petersen C."/>
            <person name="Sorensen T."/>
            <person name="Nielsen M.R."/>
            <person name="Sondergaard T.E."/>
            <person name="Sorensen J.L."/>
            <person name="Fitzpatrick D.A."/>
            <person name="Frisvad J.C."/>
            <person name="Nielsen K.L."/>
        </authorList>
    </citation>
    <scope>NUCLEOTIDE SEQUENCE</scope>
    <source>
        <strain evidence="1">IBT 3081</strain>
    </source>
</reference>
<dbReference type="AlphaFoldDB" id="A0A9W9SC72"/>
<dbReference type="OrthoDB" id="4350629at2759"/>
<evidence type="ECO:0000313" key="1">
    <source>
        <dbReference type="EMBL" id="KAJ5373468.1"/>
    </source>
</evidence>
<evidence type="ECO:0000313" key="2">
    <source>
        <dbReference type="Proteomes" id="UP001147752"/>
    </source>
</evidence>
<protein>
    <submittedName>
        <fullName evidence="1">Uncharacterized protein</fullName>
    </submittedName>
</protein>
<accession>A0A9W9SC72</accession>
<dbReference type="GeneID" id="81462387"/>